<evidence type="ECO:0000259" key="19">
    <source>
        <dbReference type="Pfam" id="PF22461"/>
    </source>
</evidence>
<dbReference type="RefSeq" id="WP_163384696.1">
    <property type="nucleotide sequence ID" value="NZ_JAUFQS010000003.1"/>
</dbReference>
<dbReference type="PANTHER" id="PTHR33619">
    <property type="entry name" value="POLYSACCHARIDE EXPORT PROTEIN GFCE-RELATED"/>
    <property type="match status" value="1"/>
</dbReference>
<dbReference type="Proteomes" id="UP001236663">
    <property type="component" value="Unassembled WGS sequence"/>
</dbReference>
<keyword evidence="11" id="KW-0472">Membrane</keyword>
<keyword evidence="21" id="KW-1185">Reference proteome</keyword>
<dbReference type="PANTHER" id="PTHR33619:SF3">
    <property type="entry name" value="POLYSACCHARIDE EXPORT PROTEIN GFCE-RELATED"/>
    <property type="match status" value="1"/>
</dbReference>
<keyword evidence="6" id="KW-0812">Transmembrane</keyword>
<keyword evidence="5" id="KW-0762">Sugar transport</keyword>
<dbReference type="EMBL" id="JAUFQS010000003">
    <property type="protein sequence ID" value="MDN3686536.1"/>
    <property type="molecule type" value="Genomic_DNA"/>
</dbReference>
<evidence type="ECO:0000313" key="21">
    <source>
        <dbReference type="Proteomes" id="UP001236663"/>
    </source>
</evidence>
<gene>
    <name evidence="20" type="ORF">QWZ15_01735</name>
</gene>
<feature type="domain" description="Soluble ligand binding" evidence="18">
    <location>
        <begin position="329"/>
        <end position="379"/>
    </location>
</feature>
<evidence type="ECO:0000256" key="5">
    <source>
        <dbReference type="ARBA" id="ARBA00022597"/>
    </source>
</evidence>
<keyword evidence="13" id="KW-0998">Cell outer membrane</keyword>
<dbReference type="Gene3D" id="3.10.560.10">
    <property type="entry name" value="Outer membrane lipoprotein wza domain like"/>
    <property type="match status" value="6"/>
</dbReference>
<keyword evidence="3" id="KW-0813">Transport</keyword>
<name>A0ABT8C461_9BACT</name>
<feature type="domain" description="Soluble ligand binding" evidence="18">
    <location>
        <begin position="246"/>
        <end position="295"/>
    </location>
</feature>
<organism evidence="20 21">
    <name type="scientific">Cyclobacterium jeungdonense</name>
    <dbReference type="NCBI Taxonomy" id="708087"/>
    <lineage>
        <taxon>Bacteria</taxon>
        <taxon>Pseudomonadati</taxon>
        <taxon>Bacteroidota</taxon>
        <taxon>Cytophagia</taxon>
        <taxon>Cytophagales</taxon>
        <taxon>Cyclobacteriaceae</taxon>
        <taxon>Cyclobacterium</taxon>
    </lineage>
</organism>
<dbReference type="Pfam" id="PF22461">
    <property type="entry name" value="SLBB_2"/>
    <property type="match status" value="1"/>
</dbReference>
<keyword evidence="7" id="KW-0732">Signal</keyword>
<evidence type="ECO:0000256" key="12">
    <source>
        <dbReference type="ARBA" id="ARBA00023139"/>
    </source>
</evidence>
<evidence type="ECO:0000256" key="1">
    <source>
        <dbReference type="ARBA" id="ARBA00004571"/>
    </source>
</evidence>
<keyword evidence="9" id="KW-0406">Ion transport</keyword>
<evidence type="ECO:0000256" key="14">
    <source>
        <dbReference type="ARBA" id="ARBA00023288"/>
    </source>
</evidence>
<sequence length="874" mass="98206">MILNRFGERPVVLLVTLYFTVVGLSWGQSLQDIQNIKVDELSDAQIEQLIRRAEDSGMDAMQLEAMARERGMPAMEVNKLRQRIQSLRSGIGNSQTAKGGNRQRLRNAPGMGPDSNIFDSLQRSDPYYDLSPKQKKIFGFTLFHNRELDFSPNLNLPTPPQYVLGPGDQLLIDIYGASQQSYDLTISPEGSVFVPNVGPINVGGSTVEAARTRVQNALEKIYQDLASPSPNTFLQLRVGDIRSIQVTMAGELRKPGSYTLPSFASVFNALFIAGGPNENGTFREIQVYRGSKLVGEVDVYDYLISGDQESNIILQDNDVVIVPPLRNRVELVGPVRRPGFFEIKGQESIEDLLRFAGGFTSEAYQSMMTVKRTTDTQMMVDNIYEEDFGAFGIKDGDTFIIGEILNRYENRVQISGAVFRPGEFALQEGMKLKDLVEKAEGLRGDAFTKRAILYRTNPDFTMEILSVDLAGVLDGSSQDILLKREDILNVPSIYDLKEEYYVQISGEVNRTGVFQYGANMTVADLVIKANGFKESATNSYIEIARRVKDDPSGKIAEIITLTVNPDLTLNEEEQKIILSPFDHVFVRKSPGFQEEKIVEVEGEVLYPGGFALEKRDERISDVLERAGGLNQFAYPKGATLIRRTEYFDEVGEEERILENLESLRGNLDRDQAIENAEAEKQLMNRLEERVTMLKLERLKKEGQTLDNETFSEDRYSLLEGTDSSVMEIALREQELIGIEMEKILQQPGSKYDLILQEGDIISIPKQLQTVKMRGEVLYPTTARYDASRGFKNYISRAGGFSEEARKGRSYVIYANGDVKRTNKFLFFNFFPKIEPGAEIIVPKKPERQPLSVQAWIGMATSLATLAILMDRLSQ</sequence>
<feature type="domain" description="Polysaccharide export protein N-terminal" evidence="17">
    <location>
        <begin position="157"/>
        <end position="224"/>
    </location>
</feature>
<dbReference type="InterPro" id="IPR049712">
    <property type="entry name" value="Poly_export"/>
</dbReference>
<evidence type="ECO:0000256" key="13">
    <source>
        <dbReference type="ARBA" id="ARBA00023237"/>
    </source>
</evidence>
<feature type="region of interest" description="Disordered" evidence="16">
    <location>
        <begin position="89"/>
        <end position="114"/>
    </location>
</feature>
<keyword evidence="14" id="KW-0449">Lipoprotein</keyword>
<evidence type="ECO:0000256" key="2">
    <source>
        <dbReference type="ARBA" id="ARBA00009450"/>
    </source>
</evidence>
<keyword evidence="12" id="KW-0564">Palmitate</keyword>
<evidence type="ECO:0000256" key="9">
    <source>
        <dbReference type="ARBA" id="ARBA00023065"/>
    </source>
</evidence>
<feature type="coiled-coil region" evidence="15">
    <location>
        <begin position="669"/>
        <end position="703"/>
    </location>
</feature>
<evidence type="ECO:0000256" key="3">
    <source>
        <dbReference type="ARBA" id="ARBA00022448"/>
    </source>
</evidence>
<keyword evidence="4" id="KW-1134">Transmembrane beta strand</keyword>
<evidence type="ECO:0000256" key="6">
    <source>
        <dbReference type="ARBA" id="ARBA00022692"/>
    </source>
</evidence>
<feature type="domain" description="Soluble ligand binding" evidence="18">
    <location>
        <begin position="501"/>
        <end position="555"/>
    </location>
</feature>
<feature type="domain" description="Soluble ligand binding" evidence="18">
    <location>
        <begin position="597"/>
        <end position="645"/>
    </location>
</feature>
<dbReference type="InterPro" id="IPR003715">
    <property type="entry name" value="Poly_export_N"/>
</dbReference>
<keyword evidence="15" id="KW-0175">Coiled coil</keyword>
<reference evidence="21" key="1">
    <citation type="journal article" date="2019" name="Int. J. Syst. Evol. Microbiol.">
        <title>The Global Catalogue of Microorganisms (GCM) 10K type strain sequencing project: providing services to taxonomists for standard genome sequencing and annotation.</title>
        <authorList>
            <consortium name="The Broad Institute Genomics Platform"/>
            <consortium name="The Broad Institute Genome Sequencing Center for Infectious Disease"/>
            <person name="Wu L."/>
            <person name="Ma J."/>
        </authorList>
    </citation>
    <scope>NUCLEOTIDE SEQUENCE [LARGE SCALE GENOMIC DNA]</scope>
    <source>
        <strain evidence="21">CECT 7706</strain>
    </source>
</reference>
<dbReference type="Gene3D" id="3.30.1950.10">
    <property type="entry name" value="wza like domain"/>
    <property type="match status" value="1"/>
</dbReference>
<evidence type="ECO:0000256" key="16">
    <source>
        <dbReference type="SAM" id="MobiDB-lite"/>
    </source>
</evidence>
<feature type="compositionally biased region" description="Polar residues" evidence="16">
    <location>
        <begin position="89"/>
        <end position="98"/>
    </location>
</feature>
<comment type="subcellular location">
    <subcellularLocation>
        <location evidence="1">Cell outer membrane</location>
        <topology evidence="1">Multi-pass membrane protein</topology>
    </subcellularLocation>
</comment>
<evidence type="ECO:0000256" key="7">
    <source>
        <dbReference type="ARBA" id="ARBA00022729"/>
    </source>
</evidence>
<evidence type="ECO:0000256" key="10">
    <source>
        <dbReference type="ARBA" id="ARBA00023114"/>
    </source>
</evidence>
<evidence type="ECO:0000259" key="18">
    <source>
        <dbReference type="Pfam" id="PF10531"/>
    </source>
</evidence>
<dbReference type="InterPro" id="IPR054765">
    <property type="entry name" value="SLBB_dom"/>
</dbReference>
<keyword evidence="10" id="KW-0626">Porin</keyword>
<dbReference type="Pfam" id="PF02563">
    <property type="entry name" value="Poly_export"/>
    <property type="match status" value="1"/>
</dbReference>
<feature type="domain" description="SLBB" evidence="19">
    <location>
        <begin position="411"/>
        <end position="490"/>
    </location>
</feature>
<evidence type="ECO:0000256" key="15">
    <source>
        <dbReference type="SAM" id="Coils"/>
    </source>
</evidence>
<evidence type="ECO:0000256" key="11">
    <source>
        <dbReference type="ARBA" id="ARBA00023136"/>
    </source>
</evidence>
<dbReference type="Pfam" id="PF10531">
    <property type="entry name" value="SLBB"/>
    <property type="match status" value="4"/>
</dbReference>
<protein>
    <submittedName>
        <fullName evidence="20">SLBB domain-containing protein</fullName>
    </submittedName>
</protein>
<comment type="similarity">
    <text evidence="2">Belongs to the BexD/CtrA/VexA family.</text>
</comment>
<evidence type="ECO:0000256" key="4">
    <source>
        <dbReference type="ARBA" id="ARBA00022452"/>
    </source>
</evidence>
<comment type="caution">
    <text evidence="20">The sequence shown here is derived from an EMBL/GenBank/DDBJ whole genome shotgun (WGS) entry which is preliminary data.</text>
</comment>
<accession>A0ABT8C461</accession>
<evidence type="ECO:0000256" key="8">
    <source>
        <dbReference type="ARBA" id="ARBA00023047"/>
    </source>
</evidence>
<evidence type="ECO:0000259" key="17">
    <source>
        <dbReference type="Pfam" id="PF02563"/>
    </source>
</evidence>
<dbReference type="InterPro" id="IPR019554">
    <property type="entry name" value="Soluble_ligand-bd"/>
</dbReference>
<keyword evidence="8" id="KW-0625">Polysaccharide transport</keyword>
<evidence type="ECO:0000313" key="20">
    <source>
        <dbReference type="EMBL" id="MDN3686536.1"/>
    </source>
</evidence>
<proteinExistence type="inferred from homology"/>